<name>A0A7S4AMC1_9STRA</name>
<sequence length="346" mass="39863">MSFSRGRFLGMTRSSSDRTGCHSDGVLKFLAPSIVINQEKKSLQGIMRDTNRTQVLNYYDSSCDDDEDTCGDATYDSDDIIESYERQDNCTEFVAGKKEQQKECIFRELRNIEVPKFLKKKQELQKKKKVIRLKKMLLNPVKSLVSKTSTFEKKAYNRPRSNSDPFTSNTSSTNTSNLSSSTKPRLQRRLLKTFLQGDKRRRVSFGEEVQAPPSGTPAAAAAAIQDYTLEEMEAMWYNKDEYETMKQEALKAPENFIENGQRLLTLGGTTTKEMIVERKRYKVASRFVVFDEQEEQRMSKRRDPEKVRMLYSQASIRSLEVAQKTAANDEKELRLSWMSLDSDEDD</sequence>
<evidence type="ECO:0000256" key="1">
    <source>
        <dbReference type="SAM" id="MobiDB-lite"/>
    </source>
</evidence>
<protein>
    <submittedName>
        <fullName evidence="2">Uncharacterized protein</fullName>
    </submittedName>
</protein>
<proteinExistence type="predicted"/>
<reference evidence="2" key="1">
    <citation type="submission" date="2021-01" db="EMBL/GenBank/DDBJ databases">
        <authorList>
            <person name="Corre E."/>
            <person name="Pelletier E."/>
            <person name="Niang G."/>
            <person name="Scheremetjew M."/>
            <person name="Finn R."/>
            <person name="Kale V."/>
            <person name="Holt S."/>
            <person name="Cochrane G."/>
            <person name="Meng A."/>
            <person name="Brown T."/>
            <person name="Cohen L."/>
        </authorList>
    </citation>
    <scope>NUCLEOTIDE SEQUENCE</scope>
    <source>
        <strain evidence="2">10249 10 AB</strain>
    </source>
</reference>
<feature type="region of interest" description="Disordered" evidence="1">
    <location>
        <begin position="152"/>
        <end position="184"/>
    </location>
</feature>
<dbReference type="EMBL" id="HBIX01018724">
    <property type="protein sequence ID" value="CAE0720608.1"/>
    <property type="molecule type" value="Transcribed_RNA"/>
</dbReference>
<gene>
    <name evidence="2" type="ORF">PAUS00366_LOCUS13362</name>
</gene>
<feature type="compositionally biased region" description="Low complexity" evidence="1">
    <location>
        <begin position="162"/>
        <end position="182"/>
    </location>
</feature>
<evidence type="ECO:0000313" key="2">
    <source>
        <dbReference type="EMBL" id="CAE0720608.1"/>
    </source>
</evidence>
<accession>A0A7S4AMC1</accession>
<organism evidence="2">
    <name type="scientific">Pseudo-nitzschia australis</name>
    <dbReference type="NCBI Taxonomy" id="44445"/>
    <lineage>
        <taxon>Eukaryota</taxon>
        <taxon>Sar</taxon>
        <taxon>Stramenopiles</taxon>
        <taxon>Ochrophyta</taxon>
        <taxon>Bacillariophyta</taxon>
        <taxon>Bacillariophyceae</taxon>
        <taxon>Bacillariophycidae</taxon>
        <taxon>Bacillariales</taxon>
        <taxon>Bacillariaceae</taxon>
        <taxon>Pseudo-nitzschia</taxon>
    </lineage>
</organism>
<dbReference type="AlphaFoldDB" id="A0A7S4AMC1"/>